<evidence type="ECO:0000313" key="2">
    <source>
        <dbReference type="EMBL" id="QHT00989.1"/>
    </source>
</evidence>
<accession>A0A6C0CBE2</accession>
<evidence type="ECO:0000256" key="1">
    <source>
        <dbReference type="SAM" id="MobiDB-lite"/>
    </source>
</evidence>
<dbReference type="AlphaFoldDB" id="A0A6C0CBE2"/>
<name>A0A6C0CBE2_9ZZZZ</name>
<sequence length="131" mass="14540">MEDTTISEMTSKEPIDPPQIAMDTPTENNVPQIAIDVTSESKCTRCGRSNHALPKCYAKTDVLGNKLDTATATTTNNKKKLDITEKKYIRFQKNGKWITIPNKKYIGSKTKTDTSSDNYGLVSYISTCAIL</sequence>
<protein>
    <submittedName>
        <fullName evidence="2">Uncharacterized protein</fullName>
    </submittedName>
</protein>
<reference evidence="2" key="1">
    <citation type="journal article" date="2020" name="Nature">
        <title>Giant virus diversity and host interactions through global metagenomics.</title>
        <authorList>
            <person name="Schulz F."/>
            <person name="Roux S."/>
            <person name="Paez-Espino D."/>
            <person name="Jungbluth S."/>
            <person name="Walsh D.A."/>
            <person name="Denef V.J."/>
            <person name="McMahon K.D."/>
            <person name="Konstantinidis K.T."/>
            <person name="Eloe-Fadrosh E.A."/>
            <person name="Kyrpides N.C."/>
            <person name="Woyke T."/>
        </authorList>
    </citation>
    <scope>NUCLEOTIDE SEQUENCE</scope>
    <source>
        <strain evidence="2">GVMAG-M-3300020192-26</strain>
    </source>
</reference>
<proteinExistence type="predicted"/>
<feature type="region of interest" description="Disordered" evidence="1">
    <location>
        <begin position="1"/>
        <end position="24"/>
    </location>
</feature>
<dbReference type="EMBL" id="MN739362">
    <property type="protein sequence ID" value="QHT00989.1"/>
    <property type="molecule type" value="Genomic_DNA"/>
</dbReference>
<organism evidence="2">
    <name type="scientific">viral metagenome</name>
    <dbReference type="NCBI Taxonomy" id="1070528"/>
    <lineage>
        <taxon>unclassified sequences</taxon>
        <taxon>metagenomes</taxon>
        <taxon>organismal metagenomes</taxon>
    </lineage>
</organism>